<reference evidence="3 4" key="1">
    <citation type="submission" date="2018-12" db="EMBL/GenBank/DDBJ databases">
        <title>bacterium Hansschlegelia zhihuaiae S113.</title>
        <authorList>
            <person name="He J."/>
        </authorList>
    </citation>
    <scope>NUCLEOTIDE SEQUENCE [LARGE SCALE GENOMIC DNA]</scope>
    <source>
        <strain evidence="3 4">S 113</strain>
    </source>
</reference>
<dbReference type="AlphaFoldDB" id="A0A4V1KJR1"/>
<gene>
    <name evidence="3" type="ORF">EK403_03215</name>
</gene>
<dbReference type="OrthoDB" id="9813502at2"/>
<feature type="region of interest" description="Disordered" evidence="1">
    <location>
        <begin position="1"/>
        <end position="33"/>
    </location>
</feature>
<accession>A0A4V1KJR1</accession>
<dbReference type="Pfam" id="PF04233">
    <property type="entry name" value="Phage_Mu_F"/>
    <property type="match status" value="1"/>
</dbReference>
<dbReference type="NCBIfam" id="TIGR01641">
    <property type="entry name" value="phageSPP1_gp7"/>
    <property type="match status" value="1"/>
</dbReference>
<evidence type="ECO:0000313" key="4">
    <source>
        <dbReference type="Proteomes" id="UP000289708"/>
    </source>
</evidence>
<evidence type="ECO:0000259" key="2">
    <source>
        <dbReference type="Pfam" id="PF04233"/>
    </source>
</evidence>
<evidence type="ECO:0000256" key="1">
    <source>
        <dbReference type="SAM" id="MobiDB-lite"/>
    </source>
</evidence>
<name>A0A4V1KJR1_9HYPH</name>
<comment type="caution">
    <text evidence="3">The sequence shown here is derived from an EMBL/GenBank/DDBJ whole genome shotgun (WGS) entry which is preliminary data.</text>
</comment>
<proteinExistence type="predicted"/>
<keyword evidence="4" id="KW-1185">Reference proteome</keyword>
<organism evidence="3 4">
    <name type="scientific">Hansschlegelia zhihuaiae</name>
    <dbReference type="NCBI Taxonomy" id="405005"/>
    <lineage>
        <taxon>Bacteria</taxon>
        <taxon>Pseudomonadati</taxon>
        <taxon>Pseudomonadota</taxon>
        <taxon>Alphaproteobacteria</taxon>
        <taxon>Hyphomicrobiales</taxon>
        <taxon>Methylopilaceae</taxon>
        <taxon>Hansschlegelia</taxon>
    </lineage>
</organism>
<feature type="compositionally biased region" description="Low complexity" evidence="1">
    <location>
        <begin position="1"/>
        <end position="27"/>
    </location>
</feature>
<protein>
    <recommendedName>
        <fullName evidence="2">Phage head morphogenesis domain-containing protein</fullName>
    </recommendedName>
</protein>
<sequence>MRRSSARSSRAPPSRPGSRAPRANRSPEMVPELEPVAPIDALAALAARGRRLDPTEHWTEKWQAEHAHAFTVARSAGFDILADIHQELTRALAEGATFRDFASELQPKLELKGWWGRTEDGVQLGSMRRLRTIFDANLRVSYAAGAWAAFERNKATRPWLRYVAVMDGRTRPEHARRHNLCLRVDDPYWDRWAPPCGWNCRCTLQSLSDRDVERMRGELAFAPPPDEGVRQYRIRATGDVVDVPIGIDPGWAHNPGKEGHRAVVLADKLVEAPPELAAQAAADPAWPARPLADEFETWATKVVDGDRVNRSTWTVGAMTPPILSGLKARGIAPASAAITVRQDAVRHMLRDFKASRGAAPPIAALLRLPETLGRASAVLLDRRSGKLLYVFDVEAEERLAKLVVEIDYVERASAPDVGRVTVVSNSIRSGGMVETRVLRDQNAYELIDGSLD</sequence>
<dbReference type="EMBL" id="RYFI01000002">
    <property type="protein sequence ID" value="RXF75072.1"/>
    <property type="molecule type" value="Genomic_DNA"/>
</dbReference>
<feature type="domain" description="Phage head morphogenesis" evidence="2">
    <location>
        <begin position="83"/>
        <end position="204"/>
    </location>
</feature>
<dbReference type="InterPro" id="IPR006528">
    <property type="entry name" value="Phage_head_morphogenesis_dom"/>
</dbReference>
<dbReference type="Proteomes" id="UP000289708">
    <property type="component" value="Unassembled WGS sequence"/>
</dbReference>
<evidence type="ECO:0000313" key="3">
    <source>
        <dbReference type="EMBL" id="RXF75072.1"/>
    </source>
</evidence>